<dbReference type="OrthoDB" id="9769319at2"/>
<dbReference type="SUPFAM" id="SSF53850">
    <property type="entry name" value="Periplasmic binding protein-like II"/>
    <property type="match status" value="1"/>
</dbReference>
<dbReference type="PANTHER" id="PTHR30222">
    <property type="entry name" value="SPERMIDINE/PUTRESCINE-BINDING PERIPLASMIC PROTEIN"/>
    <property type="match status" value="1"/>
</dbReference>
<evidence type="ECO:0000256" key="3">
    <source>
        <dbReference type="ARBA" id="ARBA00022729"/>
    </source>
</evidence>
<dbReference type="InterPro" id="IPR006059">
    <property type="entry name" value="SBP"/>
</dbReference>
<dbReference type="GO" id="GO:0019808">
    <property type="term" value="F:polyamine binding"/>
    <property type="evidence" value="ECO:0007669"/>
    <property type="project" value="InterPro"/>
</dbReference>
<dbReference type="Proteomes" id="UP000033588">
    <property type="component" value="Unassembled WGS sequence"/>
</dbReference>
<evidence type="ECO:0000313" key="7">
    <source>
        <dbReference type="Proteomes" id="UP000033588"/>
    </source>
</evidence>
<dbReference type="PIRSF" id="PIRSF019574">
    <property type="entry name" value="Periplasmic_polyamine_BP"/>
    <property type="match status" value="1"/>
</dbReference>
<gene>
    <name evidence="6" type="ORF">VC35_18445</name>
</gene>
<keyword evidence="3 5" id="KW-0732">Signal</keyword>
<dbReference type="GO" id="GO:0042597">
    <property type="term" value="C:periplasmic space"/>
    <property type="evidence" value="ECO:0007669"/>
    <property type="project" value="UniProtKB-SubCell"/>
</dbReference>
<dbReference type="Pfam" id="PF13416">
    <property type="entry name" value="SBP_bac_8"/>
    <property type="match status" value="1"/>
</dbReference>
<protein>
    <submittedName>
        <fullName evidence="6">Spermidine/putrescine ABC transporter substrate-binding protein</fullName>
    </submittedName>
</protein>
<dbReference type="PANTHER" id="PTHR30222:SF12">
    <property type="entry name" value="NORSPERMIDINE SENSOR"/>
    <property type="match status" value="1"/>
</dbReference>
<accession>A0A0F4TIM3</accession>
<dbReference type="PATRIC" id="fig|294.132.peg.2862"/>
<dbReference type="EMBL" id="LACC01000023">
    <property type="protein sequence ID" value="KJZ43835.1"/>
    <property type="molecule type" value="Genomic_DNA"/>
</dbReference>
<name>A0A0F4TIM3_PSEFL</name>
<feature type="chain" id="PRO_5002478822" evidence="5">
    <location>
        <begin position="27"/>
        <end position="348"/>
    </location>
</feature>
<comment type="caution">
    <text evidence="6">The sequence shown here is derived from an EMBL/GenBank/DDBJ whole genome shotgun (WGS) entry which is preliminary data.</text>
</comment>
<dbReference type="Gene3D" id="3.40.190.10">
    <property type="entry name" value="Periplasmic binding protein-like II"/>
    <property type="match status" value="2"/>
</dbReference>
<evidence type="ECO:0000313" key="6">
    <source>
        <dbReference type="EMBL" id="KJZ43835.1"/>
    </source>
</evidence>
<evidence type="ECO:0000256" key="2">
    <source>
        <dbReference type="ARBA" id="ARBA00022448"/>
    </source>
</evidence>
<evidence type="ECO:0000256" key="5">
    <source>
        <dbReference type="SAM" id="SignalP"/>
    </source>
</evidence>
<keyword evidence="4" id="KW-0574">Periplasm</keyword>
<organism evidence="6 7">
    <name type="scientific">Pseudomonas fluorescens</name>
    <dbReference type="NCBI Taxonomy" id="294"/>
    <lineage>
        <taxon>Bacteria</taxon>
        <taxon>Pseudomonadati</taxon>
        <taxon>Pseudomonadota</taxon>
        <taxon>Gammaproteobacteria</taxon>
        <taxon>Pseudomonadales</taxon>
        <taxon>Pseudomonadaceae</taxon>
        <taxon>Pseudomonas</taxon>
    </lineage>
</organism>
<evidence type="ECO:0000256" key="4">
    <source>
        <dbReference type="ARBA" id="ARBA00022764"/>
    </source>
</evidence>
<reference evidence="6 7" key="1">
    <citation type="submission" date="2015-03" db="EMBL/GenBank/DDBJ databases">
        <title>Comparative genomics of Pseudomonas insights into diversity of traits involved in vanlence and defense.</title>
        <authorList>
            <person name="Qin Y."/>
        </authorList>
    </citation>
    <scope>NUCLEOTIDE SEQUENCE [LARGE SCALE GENOMIC DNA]</scope>
    <source>
        <strain evidence="6 7">C8</strain>
    </source>
</reference>
<dbReference type="InterPro" id="IPR001188">
    <property type="entry name" value="Sperm_putr-bd"/>
</dbReference>
<sequence length="348" mass="38409">MSKLIASIGTSLFLTLPLTMVGSVQAAEKLNVVSWSGYFSPEILAKFQKQTGIEVTVDSYDSNETLLAKLKQGGAGYDVAIPSHQFVPILIKEKLLERFDPVNEPYYASVVDNLKKPTWDPEGAYSVPFIWGTTSVVLNTERYKGPTDSLKVLYEPPAELQGRINMFDSVSDVVDMASLYLNIPLCSEDPKQMQQILTLLKAQKPFVKTYSSKAGSIRENLASGEIDMSTFWGGSSMRAREMKPSLKYLYPKEGVLAWVDNMVIPAGSKNPANAKAFIAFLSQPENAAMTQNFLKHQSPIKGVEPFLDAGLKDAPELHIPEGTNVVFSKTCGEGAIRLADRLWTNLMR</sequence>
<comment type="subcellular location">
    <subcellularLocation>
        <location evidence="1">Periplasm</location>
    </subcellularLocation>
</comment>
<feature type="signal peptide" evidence="5">
    <location>
        <begin position="1"/>
        <end position="26"/>
    </location>
</feature>
<evidence type="ECO:0000256" key="1">
    <source>
        <dbReference type="ARBA" id="ARBA00004418"/>
    </source>
</evidence>
<dbReference type="CDD" id="cd13664">
    <property type="entry name" value="PBP2_PotD_PotF_like_3"/>
    <property type="match status" value="1"/>
</dbReference>
<dbReference type="PRINTS" id="PR00909">
    <property type="entry name" value="SPERMDNBNDNG"/>
</dbReference>
<dbReference type="AlphaFoldDB" id="A0A0F4TIM3"/>
<dbReference type="RefSeq" id="WP_046041855.1">
    <property type="nucleotide sequence ID" value="NZ_LACC01000023.1"/>
</dbReference>
<dbReference type="GO" id="GO:0015846">
    <property type="term" value="P:polyamine transport"/>
    <property type="evidence" value="ECO:0007669"/>
    <property type="project" value="InterPro"/>
</dbReference>
<keyword evidence="2" id="KW-0813">Transport</keyword>
<proteinExistence type="predicted"/>